<keyword evidence="3" id="KW-0963">Cytoplasm</keyword>
<feature type="compositionally biased region" description="Basic and acidic residues" evidence="6">
    <location>
        <begin position="761"/>
        <end position="771"/>
    </location>
</feature>
<dbReference type="Pfam" id="PF00566">
    <property type="entry name" value="RabGAP-TBC"/>
    <property type="match status" value="1"/>
</dbReference>
<feature type="region of interest" description="Disordered" evidence="6">
    <location>
        <begin position="632"/>
        <end position="678"/>
    </location>
</feature>
<feature type="non-terminal residue" evidence="9">
    <location>
        <position position="1"/>
    </location>
</feature>
<dbReference type="SMART" id="SM00593">
    <property type="entry name" value="RUN"/>
    <property type="match status" value="1"/>
</dbReference>
<reference evidence="9" key="1">
    <citation type="submission" date="2020-07" db="EMBL/GenBank/DDBJ databases">
        <title>Clarias magur genome sequencing, assembly and annotation.</title>
        <authorList>
            <person name="Kushwaha B."/>
            <person name="Kumar R."/>
            <person name="Das P."/>
            <person name="Joshi C.G."/>
            <person name="Kumar D."/>
            <person name="Nagpure N.S."/>
            <person name="Pandey M."/>
            <person name="Agarwal S."/>
            <person name="Srivastava S."/>
            <person name="Singh M."/>
            <person name="Sahoo L."/>
            <person name="Jayasankar P."/>
            <person name="Meher P.K."/>
            <person name="Koringa P.G."/>
            <person name="Iquebal M.A."/>
            <person name="Das S.P."/>
            <person name="Bit A."/>
            <person name="Patnaik S."/>
            <person name="Patel N."/>
            <person name="Shah T.M."/>
            <person name="Hinsu A."/>
            <person name="Jena J.K."/>
        </authorList>
    </citation>
    <scope>NUCLEOTIDE SEQUENCE</scope>
    <source>
        <strain evidence="9">CIFAMagur01</strain>
        <tissue evidence="9">Testis</tissue>
    </source>
</reference>
<feature type="compositionally biased region" description="Polar residues" evidence="6">
    <location>
        <begin position="663"/>
        <end position="675"/>
    </location>
</feature>
<evidence type="ECO:0000256" key="6">
    <source>
        <dbReference type="SAM" id="MobiDB-lite"/>
    </source>
</evidence>
<dbReference type="Proteomes" id="UP000727407">
    <property type="component" value="Unassembled WGS sequence"/>
</dbReference>
<dbReference type="InterPro" id="IPR000195">
    <property type="entry name" value="Rab-GAP-TBC_dom"/>
</dbReference>
<evidence type="ECO:0000313" key="10">
    <source>
        <dbReference type="Proteomes" id="UP000727407"/>
    </source>
</evidence>
<dbReference type="InterPro" id="IPR004012">
    <property type="entry name" value="Run_dom"/>
</dbReference>
<feature type="domain" description="Rab-GAP TBC" evidence="7">
    <location>
        <begin position="983"/>
        <end position="1149"/>
    </location>
</feature>
<keyword evidence="10" id="KW-1185">Reference proteome</keyword>
<evidence type="ECO:0000256" key="2">
    <source>
        <dbReference type="ARBA" id="ARBA00022468"/>
    </source>
</evidence>
<dbReference type="OrthoDB" id="10264062at2759"/>
<evidence type="ECO:0000256" key="4">
    <source>
        <dbReference type="ARBA" id="ARBA00034124"/>
    </source>
</evidence>
<dbReference type="FunFam" id="1.10.8.270:FF:000006">
    <property type="entry name" value="Small G protein signaling modulator 2"/>
    <property type="match status" value="1"/>
</dbReference>
<dbReference type="InterPro" id="IPR035969">
    <property type="entry name" value="Rab-GAP_TBC_sf"/>
</dbReference>
<dbReference type="EMBL" id="QNUK01000238">
    <property type="protein sequence ID" value="KAF5897356.1"/>
    <property type="molecule type" value="Genomic_DNA"/>
</dbReference>
<dbReference type="GO" id="GO:0005096">
    <property type="term" value="F:GTPase activator activity"/>
    <property type="evidence" value="ECO:0007669"/>
    <property type="project" value="UniProtKB-KW"/>
</dbReference>
<feature type="region of interest" description="Disordered" evidence="6">
    <location>
        <begin position="803"/>
        <end position="891"/>
    </location>
</feature>
<dbReference type="FunFam" id="2.30.29.230:FF:000001">
    <property type="entry name" value="Small G protein signaling modulator 2"/>
    <property type="match status" value="1"/>
</dbReference>
<evidence type="ECO:0000259" key="7">
    <source>
        <dbReference type="PROSITE" id="PS50086"/>
    </source>
</evidence>
<comment type="similarity">
    <text evidence="4">Belongs to the RUTBC family.</text>
</comment>
<feature type="domain" description="RUN" evidence="8">
    <location>
        <begin position="40"/>
        <end position="195"/>
    </location>
</feature>
<evidence type="ECO:0000256" key="5">
    <source>
        <dbReference type="SAM" id="Coils"/>
    </source>
</evidence>
<comment type="caution">
    <text evidence="9">The sequence shown here is derived from an EMBL/GenBank/DDBJ whole genome shotgun (WGS) entry which is preliminary data.</text>
</comment>
<dbReference type="Gene3D" id="1.20.58.900">
    <property type="match status" value="1"/>
</dbReference>
<dbReference type="SUPFAM" id="SSF47923">
    <property type="entry name" value="Ypt/Rab-GAP domain of gyp1p"/>
    <property type="match status" value="2"/>
</dbReference>
<dbReference type="CDD" id="cd15784">
    <property type="entry name" value="PH_RUTBC"/>
    <property type="match status" value="1"/>
</dbReference>
<name>A0A8J4TGK3_CLAMG</name>
<feature type="compositionally biased region" description="Polar residues" evidence="6">
    <location>
        <begin position="838"/>
        <end position="850"/>
    </location>
</feature>
<keyword evidence="2" id="KW-0343">GTPase activation</keyword>
<evidence type="ECO:0000313" key="9">
    <source>
        <dbReference type="EMBL" id="KAF5897356.1"/>
    </source>
</evidence>
<protein>
    <submittedName>
        <fullName evidence="9">Small G protein signaling modulator 1-like isoform X2</fullName>
    </submittedName>
</protein>
<dbReference type="FunFam" id="1.10.472.80:FF:000004">
    <property type="entry name" value="Small G protein signaling modulator 1"/>
    <property type="match status" value="1"/>
</dbReference>
<dbReference type="FunFam" id="1.20.58.900:FF:000002">
    <property type="entry name" value="small G protein signaling modulator 1"/>
    <property type="match status" value="1"/>
</dbReference>
<gene>
    <name evidence="9" type="ORF">DAT39_012924</name>
</gene>
<dbReference type="InterPro" id="IPR037745">
    <property type="entry name" value="SGSM1/2"/>
</dbReference>
<evidence type="ECO:0000256" key="3">
    <source>
        <dbReference type="ARBA" id="ARBA00022490"/>
    </source>
</evidence>
<dbReference type="InterPro" id="IPR021935">
    <property type="entry name" value="SGSM1/2_RBD"/>
</dbReference>
<dbReference type="Gene3D" id="1.10.472.80">
    <property type="entry name" value="Ypt/Rab-GAP domain of gyp1p, domain 3"/>
    <property type="match status" value="1"/>
</dbReference>
<dbReference type="GO" id="GO:0031410">
    <property type="term" value="C:cytoplasmic vesicle"/>
    <property type="evidence" value="ECO:0007669"/>
    <property type="project" value="UniProtKB-ARBA"/>
</dbReference>
<dbReference type="PANTHER" id="PTHR22957">
    <property type="entry name" value="TBC1 DOMAIN FAMILY MEMBER GTPASE-ACTIVATING PROTEIN"/>
    <property type="match status" value="1"/>
</dbReference>
<dbReference type="PROSITE" id="PS50826">
    <property type="entry name" value="RUN"/>
    <property type="match status" value="1"/>
</dbReference>
<dbReference type="SMART" id="SM00164">
    <property type="entry name" value="TBC"/>
    <property type="match status" value="1"/>
</dbReference>
<dbReference type="Gene3D" id="1.10.8.270">
    <property type="entry name" value="putative rabgap domain of human tbc1 domain family member 14 like domains"/>
    <property type="match status" value="1"/>
</dbReference>
<proteinExistence type="inferred from homology"/>
<feature type="compositionally biased region" description="Low complexity" evidence="6">
    <location>
        <begin position="817"/>
        <end position="831"/>
    </location>
</feature>
<evidence type="ECO:0000256" key="1">
    <source>
        <dbReference type="ARBA" id="ARBA00004496"/>
    </source>
</evidence>
<accession>A0A8J4TGK3</accession>
<dbReference type="PROSITE" id="PS50086">
    <property type="entry name" value="TBC_RABGAP"/>
    <property type="match status" value="1"/>
</dbReference>
<dbReference type="Gene3D" id="2.30.29.230">
    <property type="match status" value="1"/>
</dbReference>
<feature type="compositionally biased region" description="Polar residues" evidence="6">
    <location>
        <begin position="724"/>
        <end position="741"/>
    </location>
</feature>
<feature type="region of interest" description="Disordered" evidence="6">
    <location>
        <begin position="724"/>
        <end position="771"/>
    </location>
</feature>
<dbReference type="AlphaFoldDB" id="A0A8J4TGK3"/>
<dbReference type="PANTHER" id="PTHR22957:SF187">
    <property type="entry name" value="SMALL G PROTEIN SIGNALING MODULATOR 1"/>
    <property type="match status" value="1"/>
</dbReference>
<dbReference type="InterPro" id="IPR037213">
    <property type="entry name" value="Run_dom_sf"/>
</dbReference>
<feature type="compositionally biased region" description="Basic and acidic residues" evidence="6">
    <location>
        <begin position="803"/>
        <end position="812"/>
    </location>
</feature>
<organism evidence="9 10">
    <name type="scientific">Clarias magur</name>
    <name type="common">Asian catfish</name>
    <name type="synonym">Macropteronotus magur</name>
    <dbReference type="NCBI Taxonomy" id="1594786"/>
    <lineage>
        <taxon>Eukaryota</taxon>
        <taxon>Metazoa</taxon>
        <taxon>Chordata</taxon>
        <taxon>Craniata</taxon>
        <taxon>Vertebrata</taxon>
        <taxon>Euteleostomi</taxon>
        <taxon>Actinopterygii</taxon>
        <taxon>Neopterygii</taxon>
        <taxon>Teleostei</taxon>
        <taxon>Ostariophysi</taxon>
        <taxon>Siluriformes</taxon>
        <taxon>Clariidae</taxon>
        <taxon>Clarias</taxon>
    </lineage>
</organism>
<comment type="subcellular location">
    <subcellularLocation>
        <location evidence="1">Cytoplasm</location>
    </subcellularLocation>
</comment>
<evidence type="ECO:0000259" key="8">
    <source>
        <dbReference type="PROSITE" id="PS50826"/>
    </source>
</evidence>
<feature type="region of interest" description="Disordered" evidence="6">
    <location>
        <begin position="231"/>
        <end position="250"/>
    </location>
</feature>
<sequence length="1187" mass="134001">MSFQRVSATAEAETRQRLLRNVKKEVKQIMEEAVTRKFVHEDSSHIVSFCAAVEACMLHGLKRRAAGFLRSNKVAALFTKVGKSFPPAEQLCRKAQELEQLLESKRAQMGSYSETSRKLTPRLPGLSSQAARHLWIRTALIEKVLDKIVLYLVENSSKYYEKEAVLMDPVDGPILASLLVGPCALEYTKMKTADHFWTDPSADELVQRHRIHSAHYRQDSPTKRPALCIQKRHSSSSIDERPSPSPSARDYVESLHQNSRATLLFGKNNVLVQPRDDMEAIPGYLSLHQTGDTMALKWTPNQLMNGSVGELEYEKSVYWDYAMTIRLEEIVYLHCHQQVDSGGTVVLVNQDGIQRPPLRFPQGGHLLQFLSCLENGLLPHGQLDPPLWSQRGKGKVFPKLKKRGAQGSVDSVSDKEEDEATDYVFRIVFPNSQPELAGSELTEQGMNIWQPTPRKSSCSQASFSDSVSPNSCNHERAPLKLLCDNMKNQIISRAFYGWLAYCRHLSTVRTHLSALVNHAIVMPDVPCDAYGGLTAPVWNKFLQDCRVCDEQELWRLVYFGGIEPSLRKEVWPFLLGHYQFGMSEKGRREVDDKVRACYEKTMTEWVACEAIVKQREKEQHAVALAKCSSMASMDSSNPSVVHRDSSISNESSQSCSSGRQRARLQSDSSSSTQVFESVDEVEQIDVESKCDEVKLLPKVSNGSDSGHASSRNFSVTSGLSESLSIEDSSAQEMSTKASIQDSIMEDDKKEDTNTAPDVEVFDQRSSARQEKCNEVEVGDLSETGEGLEGIGPQIIKDKEVKEAEKTKEEEKSGIMVSISTGEQSESSETGYSPGGLKTTVTETLNASVSLKNDETEKIRTYKASENQTGSRPEKESAAEAQSPSRVKEKDQMETVRKKVMMPCASVVKEIVVPVVFEAFSMREMSKETPTTDSDESPSAIEMEDIPMARLVGVQEGTEAPEMENHYPQFDPHAEASEKNTVTSHPPSTRPTYSQELLDLYTLNLHRIDKDVQRCDRNYWYFTPANLEKLRNIMCSYIWQHLEIGYVQGMCDLLAPLLVILDDEALAFSCFTELMKRMNQNFPHGGAMDTHFANMRSLIQILDSELFELMHQNGDYTHFYFCYRWFLLDFKRELVYDDVFAVWESIWAAKHVSSSHFVLFIALALVEIYRDIILENNMDFTDIIKFFN</sequence>
<keyword evidence="5" id="KW-0175">Coiled coil</keyword>
<dbReference type="SUPFAM" id="SSF140741">
    <property type="entry name" value="RUN domain-like"/>
    <property type="match status" value="1"/>
</dbReference>
<feature type="coiled-coil region" evidence="5">
    <location>
        <begin position="88"/>
        <end position="115"/>
    </location>
</feature>
<feature type="compositionally biased region" description="Low complexity" evidence="6">
    <location>
        <begin position="646"/>
        <end position="657"/>
    </location>
</feature>
<dbReference type="Pfam" id="PF02759">
    <property type="entry name" value="RUN"/>
    <property type="match status" value="1"/>
</dbReference>
<dbReference type="Pfam" id="PF12068">
    <property type="entry name" value="PH_RBD"/>
    <property type="match status" value="1"/>
</dbReference>